<comment type="similarity">
    <text evidence="1 2">Belongs to the enoyl-CoA hydratase/isomerase family.</text>
</comment>
<name>A0ABV4SUF6_9ACTN</name>
<gene>
    <name evidence="3" type="ORF">ACEG43_38725</name>
</gene>
<dbReference type="Pfam" id="PF00378">
    <property type="entry name" value="ECH_1"/>
    <property type="match status" value="1"/>
</dbReference>
<accession>A0ABV4SUF6</accession>
<dbReference type="PANTHER" id="PTHR11941:SF54">
    <property type="entry name" value="ENOYL-COA HYDRATASE, MITOCHONDRIAL"/>
    <property type="match status" value="1"/>
</dbReference>
<evidence type="ECO:0000313" key="4">
    <source>
        <dbReference type="Proteomes" id="UP001571476"/>
    </source>
</evidence>
<dbReference type="Gene3D" id="3.90.226.10">
    <property type="entry name" value="2-enoyl-CoA Hydratase, Chain A, domain 1"/>
    <property type="match status" value="1"/>
</dbReference>
<evidence type="ECO:0000256" key="1">
    <source>
        <dbReference type="ARBA" id="ARBA00005254"/>
    </source>
</evidence>
<dbReference type="PANTHER" id="PTHR11941">
    <property type="entry name" value="ENOYL-COA HYDRATASE-RELATED"/>
    <property type="match status" value="1"/>
</dbReference>
<comment type="caution">
    <text evidence="3">The sequence shown here is derived from an EMBL/GenBank/DDBJ whole genome shotgun (WGS) entry which is preliminary data.</text>
</comment>
<organism evidence="3 4">
    <name type="scientific">Streptomyces aureus</name>
    <dbReference type="NCBI Taxonomy" id="193461"/>
    <lineage>
        <taxon>Bacteria</taxon>
        <taxon>Bacillati</taxon>
        <taxon>Actinomycetota</taxon>
        <taxon>Actinomycetes</taxon>
        <taxon>Kitasatosporales</taxon>
        <taxon>Streptomycetaceae</taxon>
        <taxon>Streptomyces</taxon>
    </lineage>
</organism>
<proteinExistence type="inferred from homology"/>
<dbReference type="CDD" id="cd06558">
    <property type="entry name" value="crotonase-like"/>
    <property type="match status" value="1"/>
</dbReference>
<reference evidence="3 4" key="1">
    <citation type="submission" date="2024-08" db="EMBL/GenBank/DDBJ databases">
        <title>Genome sequence of Streptomyces aureus CACIA-1.46HGO.</title>
        <authorList>
            <person name="Evangelista-Martinez Z."/>
        </authorList>
    </citation>
    <scope>NUCLEOTIDE SEQUENCE [LARGE SCALE GENOMIC DNA]</scope>
    <source>
        <strain evidence="3 4">CACIA-1.46HGO</strain>
    </source>
</reference>
<evidence type="ECO:0000313" key="3">
    <source>
        <dbReference type="EMBL" id="MFA3842064.1"/>
    </source>
</evidence>
<dbReference type="PROSITE" id="PS00166">
    <property type="entry name" value="ENOYL_COA_HYDRATASE"/>
    <property type="match status" value="1"/>
</dbReference>
<dbReference type="Proteomes" id="UP001571476">
    <property type="component" value="Unassembled WGS sequence"/>
</dbReference>
<dbReference type="InterPro" id="IPR001753">
    <property type="entry name" value="Enoyl-CoA_hydra/iso"/>
</dbReference>
<protein>
    <submittedName>
        <fullName evidence="3">Enoyl-CoA hydratase-related protein</fullName>
    </submittedName>
</protein>
<evidence type="ECO:0000256" key="2">
    <source>
        <dbReference type="RuleBase" id="RU003707"/>
    </source>
</evidence>
<dbReference type="SUPFAM" id="SSF52096">
    <property type="entry name" value="ClpP/crotonase"/>
    <property type="match status" value="1"/>
</dbReference>
<keyword evidence="4" id="KW-1185">Reference proteome</keyword>
<dbReference type="InterPro" id="IPR029045">
    <property type="entry name" value="ClpP/crotonase-like_dom_sf"/>
</dbReference>
<dbReference type="InterPro" id="IPR018376">
    <property type="entry name" value="Enoyl-CoA_hyd/isom_CS"/>
</dbReference>
<dbReference type="EMBL" id="JBGOSP010000032">
    <property type="protein sequence ID" value="MFA3842064.1"/>
    <property type="molecule type" value="Genomic_DNA"/>
</dbReference>
<sequence length="259" mass="27416">MSDVQVETEGHIAVMTLGRSPVNALSSAFYDEIATALEQVAGDDTVNVLVLRSASGKAFCAGADVTELAGLTGPAAEEADVRRQELARRVFGQLLALPQPSIAVVDGPAIGAGAVIASCCDMRMGSPRAAFVLPEVNVGRCGGGRHLMRHLPQGVVRRMYFTAAPLTSEEALRFGFLDSVYDTGAELEEAALERARGIAAKSPVALRLGKAALDAAEPLPVQEGYAVEQQYTLRLARTDDAREALAARREKRPPVFTGK</sequence>
<dbReference type="RefSeq" id="WP_372566120.1">
    <property type="nucleotide sequence ID" value="NZ_JBGOSP010000032.1"/>
</dbReference>